<accession>A0ACB8D9H6</accession>
<evidence type="ECO:0000313" key="2">
    <source>
        <dbReference type="Proteomes" id="UP000821865"/>
    </source>
</evidence>
<comment type="caution">
    <text evidence="1">The sequence shown here is derived from an EMBL/GenBank/DDBJ whole genome shotgun (WGS) entry which is preliminary data.</text>
</comment>
<sequence>MGAYVEGQQGQSLMTKKPAGDLTSYRSVSLTSAACKVTEAVTLVRLDWVARERGFLADEQTGFRCQRCTVDSIAYVVSALEEDKVRGEVVLLVLIDIQGAFDGLPHPVVQQALDLLGISGNLRRFISSFLKERILRVHEGRSKSSPRALAAGVPQGSVVSPFLFNLDLARLPTALPIDTNFPVESYIYVDDIALWVRRRPQSLHSARKAPQRALDTAAAYLNRAVVLDYGSNGKDHS</sequence>
<reference evidence="1" key="1">
    <citation type="submission" date="2020-05" db="EMBL/GenBank/DDBJ databases">
        <title>Large-scale comparative analyses of tick genomes elucidate their genetic diversity and vector capacities.</title>
        <authorList>
            <person name="Jia N."/>
            <person name="Wang J."/>
            <person name="Shi W."/>
            <person name="Du L."/>
            <person name="Sun Y."/>
            <person name="Zhan W."/>
            <person name="Jiang J."/>
            <person name="Wang Q."/>
            <person name="Zhang B."/>
            <person name="Ji P."/>
            <person name="Sakyi L.B."/>
            <person name="Cui X."/>
            <person name="Yuan T."/>
            <person name="Jiang B."/>
            <person name="Yang W."/>
            <person name="Lam T.T.-Y."/>
            <person name="Chang Q."/>
            <person name="Ding S."/>
            <person name="Wang X."/>
            <person name="Zhu J."/>
            <person name="Ruan X."/>
            <person name="Zhao L."/>
            <person name="Wei J."/>
            <person name="Que T."/>
            <person name="Du C."/>
            <person name="Cheng J."/>
            <person name="Dai P."/>
            <person name="Han X."/>
            <person name="Huang E."/>
            <person name="Gao Y."/>
            <person name="Liu J."/>
            <person name="Shao H."/>
            <person name="Ye R."/>
            <person name="Li L."/>
            <person name="Wei W."/>
            <person name="Wang X."/>
            <person name="Wang C."/>
            <person name="Yang T."/>
            <person name="Huo Q."/>
            <person name="Li W."/>
            <person name="Guo W."/>
            <person name="Chen H."/>
            <person name="Zhou L."/>
            <person name="Ni X."/>
            <person name="Tian J."/>
            <person name="Zhou Y."/>
            <person name="Sheng Y."/>
            <person name="Liu T."/>
            <person name="Pan Y."/>
            <person name="Xia L."/>
            <person name="Li J."/>
            <person name="Zhao F."/>
            <person name="Cao W."/>
        </authorList>
    </citation>
    <scope>NUCLEOTIDE SEQUENCE</scope>
    <source>
        <strain evidence="1">Dsil-2018</strain>
    </source>
</reference>
<evidence type="ECO:0000313" key="1">
    <source>
        <dbReference type="EMBL" id="KAH7964650.1"/>
    </source>
</evidence>
<dbReference type="Proteomes" id="UP000821865">
    <property type="component" value="Chromosome 2"/>
</dbReference>
<dbReference type="EMBL" id="CM023471">
    <property type="protein sequence ID" value="KAH7964650.1"/>
    <property type="molecule type" value="Genomic_DNA"/>
</dbReference>
<keyword evidence="2" id="KW-1185">Reference proteome</keyword>
<proteinExistence type="predicted"/>
<protein>
    <submittedName>
        <fullName evidence="1">Uncharacterized protein</fullName>
    </submittedName>
</protein>
<name>A0ACB8D9H6_DERSI</name>
<organism evidence="1 2">
    <name type="scientific">Dermacentor silvarum</name>
    <name type="common">Tick</name>
    <dbReference type="NCBI Taxonomy" id="543639"/>
    <lineage>
        <taxon>Eukaryota</taxon>
        <taxon>Metazoa</taxon>
        <taxon>Ecdysozoa</taxon>
        <taxon>Arthropoda</taxon>
        <taxon>Chelicerata</taxon>
        <taxon>Arachnida</taxon>
        <taxon>Acari</taxon>
        <taxon>Parasitiformes</taxon>
        <taxon>Ixodida</taxon>
        <taxon>Ixodoidea</taxon>
        <taxon>Ixodidae</taxon>
        <taxon>Rhipicephalinae</taxon>
        <taxon>Dermacentor</taxon>
    </lineage>
</organism>
<gene>
    <name evidence="1" type="ORF">HPB49_000045</name>
</gene>